<organism evidence="2">
    <name type="scientific">Anopheles marajoara</name>
    <dbReference type="NCBI Taxonomy" id="58244"/>
    <lineage>
        <taxon>Eukaryota</taxon>
        <taxon>Metazoa</taxon>
        <taxon>Ecdysozoa</taxon>
        <taxon>Arthropoda</taxon>
        <taxon>Hexapoda</taxon>
        <taxon>Insecta</taxon>
        <taxon>Pterygota</taxon>
        <taxon>Neoptera</taxon>
        <taxon>Endopterygota</taxon>
        <taxon>Diptera</taxon>
        <taxon>Nematocera</taxon>
        <taxon>Culicoidea</taxon>
        <taxon>Culicidae</taxon>
        <taxon>Anophelinae</taxon>
        <taxon>Anopheles</taxon>
    </lineage>
</organism>
<dbReference type="EMBL" id="GGFJ01011669">
    <property type="protein sequence ID" value="MBW60810.1"/>
    <property type="molecule type" value="Transcribed_RNA"/>
</dbReference>
<dbReference type="AlphaFoldDB" id="A0A2M4C674"/>
<feature type="chain" id="PRO_5014630283" evidence="1">
    <location>
        <begin position="20"/>
        <end position="159"/>
    </location>
</feature>
<sequence>MRQISVLLVVALTVATSFAYPASYEKDKESDTSEDAEYIVVPLAAQRPTYYNRYPSSFEGFDGVIDTGDFAPVPARPVYFPSYNPFSWHLSGYLDGEYSAGGAWNRGMEDYTVNTSCRHPETYARSFRWLVESLLQWHPVDGGLCPLGTRHLALGASVG</sequence>
<accession>A0A2M4C674</accession>
<proteinExistence type="predicted"/>
<feature type="signal peptide" evidence="1">
    <location>
        <begin position="1"/>
        <end position="19"/>
    </location>
</feature>
<evidence type="ECO:0000256" key="1">
    <source>
        <dbReference type="SAM" id="SignalP"/>
    </source>
</evidence>
<evidence type="ECO:0000313" key="2">
    <source>
        <dbReference type="EMBL" id="MBW60810.1"/>
    </source>
</evidence>
<keyword evidence="1" id="KW-0732">Signal</keyword>
<reference evidence="2" key="1">
    <citation type="submission" date="2018-01" db="EMBL/GenBank/DDBJ databases">
        <title>An insight into the sialome of Amazonian anophelines.</title>
        <authorList>
            <person name="Ribeiro J.M."/>
            <person name="Scarpassa V."/>
            <person name="Calvo E."/>
        </authorList>
    </citation>
    <scope>NUCLEOTIDE SEQUENCE</scope>
    <source>
        <tissue evidence="2">Salivary glands</tissue>
    </source>
</reference>
<name>A0A2M4C674_9DIPT</name>
<protein>
    <submittedName>
        <fullName evidence="2">Putative salivary secreted mucin 3</fullName>
    </submittedName>
</protein>